<reference evidence="2 3" key="1">
    <citation type="submission" date="2016-10" db="EMBL/GenBank/DDBJ databases">
        <authorList>
            <person name="de Groot N.N."/>
        </authorList>
    </citation>
    <scope>NUCLEOTIDE SEQUENCE [LARGE SCALE GENOMIC DNA]</scope>
    <source>
        <strain evidence="2 3">APO</strain>
    </source>
</reference>
<organism evidence="2 3">
    <name type="scientific">Tindallia californiensis</name>
    <dbReference type="NCBI Taxonomy" id="159292"/>
    <lineage>
        <taxon>Bacteria</taxon>
        <taxon>Bacillati</taxon>
        <taxon>Bacillota</taxon>
        <taxon>Clostridia</taxon>
        <taxon>Peptostreptococcales</taxon>
        <taxon>Tindalliaceae</taxon>
        <taxon>Tindallia</taxon>
    </lineage>
</organism>
<feature type="domain" description="Alkyl hydroperoxide reductase subunit C/ Thiol specific antioxidant" evidence="1">
    <location>
        <begin position="8"/>
        <end position="45"/>
    </location>
</feature>
<name>A0A1H3JPE4_9FIRM</name>
<dbReference type="AlphaFoldDB" id="A0A1H3JPE4"/>
<protein>
    <submittedName>
        <fullName evidence="2">Peroxiredoxin Q/BCP</fullName>
    </submittedName>
</protein>
<evidence type="ECO:0000313" key="2">
    <source>
        <dbReference type="EMBL" id="SDY41469.1"/>
    </source>
</evidence>
<evidence type="ECO:0000313" key="3">
    <source>
        <dbReference type="Proteomes" id="UP000199230"/>
    </source>
</evidence>
<evidence type="ECO:0000259" key="1">
    <source>
        <dbReference type="Pfam" id="PF00578"/>
    </source>
</evidence>
<dbReference type="SUPFAM" id="SSF52833">
    <property type="entry name" value="Thioredoxin-like"/>
    <property type="match status" value="1"/>
</dbReference>
<accession>A0A1H3JPE4</accession>
<keyword evidence="3" id="KW-1185">Reference proteome</keyword>
<proteinExistence type="predicted"/>
<dbReference type="GO" id="GO:0016209">
    <property type="term" value="F:antioxidant activity"/>
    <property type="evidence" value="ECO:0007669"/>
    <property type="project" value="InterPro"/>
</dbReference>
<gene>
    <name evidence="2" type="ORF">SAMN05192546_10248</name>
</gene>
<sequence length="45" mass="5405">MKKIELMEKVPDFERLDQEENKIKLSDFEGKKVLLYFYPKDNTPG</sequence>
<dbReference type="InterPro" id="IPR000866">
    <property type="entry name" value="AhpC/TSA"/>
</dbReference>
<dbReference type="STRING" id="159292.SAMN05192546_10248"/>
<dbReference type="Pfam" id="PF00578">
    <property type="entry name" value="AhpC-TSA"/>
    <property type="match status" value="1"/>
</dbReference>
<dbReference type="Proteomes" id="UP000199230">
    <property type="component" value="Unassembled WGS sequence"/>
</dbReference>
<dbReference type="GO" id="GO:0016491">
    <property type="term" value="F:oxidoreductase activity"/>
    <property type="evidence" value="ECO:0007669"/>
    <property type="project" value="InterPro"/>
</dbReference>
<dbReference type="Gene3D" id="3.40.30.10">
    <property type="entry name" value="Glutaredoxin"/>
    <property type="match status" value="1"/>
</dbReference>
<dbReference type="EMBL" id="FNPV01000002">
    <property type="protein sequence ID" value="SDY41469.1"/>
    <property type="molecule type" value="Genomic_DNA"/>
</dbReference>
<dbReference type="InterPro" id="IPR036249">
    <property type="entry name" value="Thioredoxin-like_sf"/>
</dbReference>